<evidence type="ECO:0000256" key="6">
    <source>
        <dbReference type="ARBA" id="ARBA00022771"/>
    </source>
</evidence>
<keyword evidence="5" id="KW-0677">Repeat</keyword>
<dbReference type="InterPro" id="IPR044066">
    <property type="entry name" value="TRIAD_supradom"/>
</dbReference>
<dbReference type="InterPro" id="IPR031127">
    <property type="entry name" value="E3_UB_ligase_RBR"/>
</dbReference>
<dbReference type="GO" id="GO:0016567">
    <property type="term" value="P:protein ubiquitination"/>
    <property type="evidence" value="ECO:0007669"/>
    <property type="project" value="InterPro"/>
</dbReference>
<organism evidence="13 14">
    <name type="scientific">Ascobolus immersus RN42</name>
    <dbReference type="NCBI Taxonomy" id="1160509"/>
    <lineage>
        <taxon>Eukaryota</taxon>
        <taxon>Fungi</taxon>
        <taxon>Dikarya</taxon>
        <taxon>Ascomycota</taxon>
        <taxon>Pezizomycotina</taxon>
        <taxon>Pezizomycetes</taxon>
        <taxon>Pezizales</taxon>
        <taxon>Ascobolaceae</taxon>
        <taxon>Ascobolus</taxon>
    </lineage>
</organism>
<evidence type="ECO:0000256" key="9">
    <source>
        <dbReference type="PROSITE-ProRule" id="PRU00175"/>
    </source>
</evidence>
<protein>
    <recommendedName>
        <fullName evidence="2">RBR-type E3 ubiquitin transferase</fullName>
        <ecNumber evidence="2">2.3.2.31</ecNumber>
    </recommendedName>
</protein>
<evidence type="ECO:0000259" key="12">
    <source>
        <dbReference type="PROSITE" id="PS51873"/>
    </source>
</evidence>
<evidence type="ECO:0000256" key="3">
    <source>
        <dbReference type="ARBA" id="ARBA00022679"/>
    </source>
</evidence>
<dbReference type="SMART" id="SM00647">
    <property type="entry name" value="IBR"/>
    <property type="match status" value="1"/>
</dbReference>
<dbReference type="PANTHER" id="PTHR11685">
    <property type="entry name" value="RBR FAMILY RING FINGER AND IBR DOMAIN-CONTAINING"/>
    <property type="match status" value="1"/>
</dbReference>
<dbReference type="Pfam" id="PF01485">
    <property type="entry name" value="IBR"/>
    <property type="match status" value="1"/>
</dbReference>
<dbReference type="AlphaFoldDB" id="A0A3N4HU64"/>
<reference evidence="13 14" key="1">
    <citation type="journal article" date="2018" name="Nat. Ecol. Evol.">
        <title>Pezizomycetes genomes reveal the molecular basis of ectomycorrhizal truffle lifestyle.</title>
        <authorList>
            <person name="Murat C."/>
            <person name="Payen T."/>
            <person name="Noel B."/>
            <person name="Kuo A."/>
            <person name="Morin E."/>
            <person name="Chen J."/>
            <person name="Kohler A."/>
            <person name="Krizsan K."/>
            <person name="Balestrini R."/>
            <person name="Da Silva C."/>
            <person name="Montanini B."/>
            <person name="Hainaut M."/>
            <person name="Levati E."/>
            <person name="Barry K.W."/>
            <person name="Belfiori B."/>
            <person name="Cichocki N."/>
            <person name="Clum A."/>
            <person name="Dockter R.B."/>
            <person name="Fauchery L."/>
            <person name="Guy J."/>
            <person name="Iotti M."/>
            <person name="Le Tacon F."/>
            <person name="Lindquist E.A."/>
            <person name="Lipzen A."/>
            <person name="Malagnac F."/>
            <person name="Mello A."/>
            <person name="Molinier V."/>
            <person name="Miyauchi S."/>
            <person name="Poulain J."/>
            <person name="Riccioni C."/>
            <person name="Rubini A."/>
            <person name="Sitrit Y."/>
            <person name="Splivallo R."/>
            <person name="Traeger S."/>
            <person name="Wang M."/>
            <person name="Zifcakova L."/>
            <person name="Wipf D."/>
            <person name="Zambonelli A."/>
            <person name="Paolocci F."/>
            <person name="Nowrousian M."/>
            <person name="Ottonello S."/>
            <person name="Baldrian P."/>
            <person name="Spatafora J.W."/>
            <person name="Henrissat B."/>
            <person name="Nagy L.G."/>
            <person name="Aury J.M."/>
            <person name="Wincker P."/>
            <person name="Grigoriev I.V."/>
            <person name="Bonfante P."/>
            <person name="Martin F.M."/>
        </authorList>
    </citation>
    <scope>NUCLEOTIDE SEQUENCE [LARGE SCALE GENOMIC DNA]</scope>
    <source>
        <strain evidence="13 14">RN42</strain>
    </source>
</reference>
<keyword evidence="6 9" id="KW-0863">Zinc-finger</keyword>
<sequence length="280" mass="31947">MAAPVLMAWISFITFINTHLCECIVCGDSIAEENTPSPTRKCNHVRCVCNDCMQSMISAQVSGDDWKNIRCPELNCRRLLDYEDIEIFATQQTKDRYEELLAHSALEKMPDFLWCPLAGCTSGQFHADMDEDPKVQCIKCRGYSCFKCKGEWHGSQSCEEAANQNKETDRIKTLYSKRCPGRGCGQYIQKVRGCMEIDCGNINCRVIFCWECKIILDKSKGYEERSREGHLAGCKAKYVREKRRKESKLCKIAEKPADGNEKYRDGWDVDAGFVGTGQEY</sequence>
<dbReference type="EC" id="2.3.2.31" evidence="2"/>
<evidence type="ECO:0000256" key="7">
    <source>
        <dbReference type="ARBA" id="ARBA00022786"/>
    </source>
</evidence>
<feature type="signal peptide" evidence="10">
    <location>
        <begin position="1"/>
        <end position="23"/>
    </location>
</feature>
<name>A0A3N4HU64_ASCIM</name>
<dbReference type="Gene3D" id="1.20.120.1750">
    <property type="match status" value="1"/>
</dbReference>
<dbReference type="GO" id="GO:0008270">
    <property type="term" value="F:zinc ion binding"/>
    <property type="evidence" value="ECO:0007669"/>
    <property type="project" value="UniProtKB-KW"/>
</dbReference>
<dbReference type="GO" id="GO:0061630">
    <property type="term" value="F:ubiquitin protein ligase activity"/>
    <property type="evidence" value="ECO:0007669"/>
    <property type="project" value="UniProtKB-EC"/>
</dbReference>
<keyword evidence="14" id="KW-1185">Reference proteome</keyword>
<feature type="domain" description="RING-type" evidence="11">
    <location>
        <begin position="23"/>
        <end position="72"/>
    </location>
</feature>
<keyword evidence="4" id="KW-0479">Metal-binding</keyword>
<evidence type="ECO:0000256" key="10">
    <source>
        <dbReference type="SAM" id="SignalP"/>
    </source>
</evidence>
<dbReference type="PROSITE" id="PS51873">
    <property type="entry name" value="TRIAD"/>
    <property type="match status" value="1"/>
</dbReference>
<dbReference type="OrthoDB" id="1431934at2759"/>
<evidence type="ECO:0000256" key="4">
    <source>
        <dbReference type="ARBA" id="ARBA00022723"/>
    </source>
</evidence>
<keyword evidence="7" id="KW-0833">Ubl conjugation pathway</keyword>
<comment type="catalytic activity">
    <reaction evidence="1">
        <text>[E2 ubiquitin-conjugating enzyme]-S-ubiquitinyl-L-cysteine + [acceptor protein]-L-lysine = [E2 ubiquitin-conjugating enzyme]-L-cysteine + [acceptor protein]-N(6)-ubiquitinyl-L-lysine.</text>
        <dbReference type="EC" id="2.3.2.31"/>
    </reaction>
</comment>
<dbReference type="PROSITE" id="PS50089">
    <property type="entry name" value="ZF_RING_2"/>
    <property type="match status" value="1"/>
</dbReference>
<feature type="chain" id="PRO_5018099675" description="RBR-type E3 ubiquitin transferase" evidence="10">
    <location>
        <begin position="24"/>
        <end position="280"/>
    </location>
</feature>
<evidence type="ECO:0000259" key="11">
    <source>
        <dbReference type="PROSITE" id="PS50089"/>
    </source>
</evidence>
<dbReference type="InterPro" id="IPR013083">
    <property type="entry name" value="Znf_RING/FYVE/PHD"/>
</dbReference>
<feature type="domain" description="RING-type" evidence="12">
    <location>
        <begin position="19"/>
        <end position="238"/>
    </location>
</feature>
<dbReference type="InterPro" id="IPR002867">
    <property type="entry name" value="IBR_dom"/>
</dbReference>
<dbReference type="EMBL" id="ML119762">
    <property type="protein sequence ID" value="RPA75531.1"/>
    <property type="molecule type" value="Genomic_DNA"/>
</dbReference>
<dbReference type="Gene3D" id="3.30.40.10">
    <property type="entry name" value="Zinc/RING finger domain, C3HC4 (zinc finger)"/>
    <property type="match status" value="1"/>
</dbReference>
<dbReference type="Proteomes" id="UP000275078">
    <property type="component" value="Unassembled WGS sequence"/>
</dbReference>
<accession>A0A3N4HU64</accession>
<keyword evidence="3" id="KW-0808">Transferase</keyword>
<evidence type="ECO:0000256" key="5">
    <source>
        <dbReference type="ARBA" id="ARBA00022737"/>
    </source>
</evidence>
<gene>
    <name evidence="13" type="ORF">BJ508DRAFT_19025</name>
</gene>
<evidence type="ECO:0000256" key="8">
    <source>
        <dbReference type="ARBA" id="ARBA00022833"/>
    </source>
</evidence>
<evidence type="ECO:0000256" key="2">
    <source>
        <dbReference type="ARBA" id="ARBA00012251"/>
    </source>
</evidence>
<evidence type="ECO:0000313" key="13">
    <source>
        <dbReference type="EMBL" id="RPA75531.1"/>
    </source>
</evidence>
<dbReference type="SUPFAM" id="SSF57850">
    <property type="entry name" value="RING/U-box"/>
    <property type="match status" value="3"/>
</dbReference>
<dbReference type="InterPro" id="IPR001841">
    <property type="entry name" value="Znf_RING"/>
</dbReference>
<keyword evidence="10" id="KW-0732">Signal</keyword>
<evidence type="ECO:0000256" key="1">
    <source>
        <dbReference type="ARBA" id="ARBA00001798"/>
    </source>
</evidence>
<keyword evidence="8" id="KW-0862">Zinc</keyword>
<dbReference type="STRING" id="1160509.A0A3N4HU64"/>
<evidence type="ECO:0000313" key="14">
    <source>
        <dbReference type="Proteomes" id="UP000275078"/>
    </source>
</evidence>
<proteinExistence type="predicted"/>